<evidence type="ECO:0000313" key="2">
    <source>
        <dbReference type="Proteomes" id="UP000254051"/>
    </source>
</evidence>
<dbReference type="AlphaFoldDB" id="A0A316A1G1"/>
<dbReference type="Proteomes" id="UP000254051">
    <property type="component" value="Unassembled WGS sequence"/>
</dbReference>
<protein>
    <submittedName>
        <fullName evidence="1">Uncharacterized protein</fullName>
    </submittedName>
</protein>
<reference evidence="2" key="1">
    <citation type="submission" date="2017-07" db="EMBL/GenBank/DDBJ databases">
        <authorList>
            <person name="Varghese N."/>
            <person name="Submissions S."/>
        </authorList>
    </citation>
    <scope>NUCLEOTIDE SEQUENCE [LARGE SCALE GENOMIC DNA]</scope>
    <source>
        <strain evidence="2">NLAE-zl-C134</strain>
    </source>
</reference>
<name>A0A316A1G1_9FIRM</name>
<dbReference type="EMBL" id="UHJJ01000002">
    <property type="protein sequence ID" value="SUQ12938.1"/>
    <property type="molecule type" value="Genomic_DNA"/>
</dbReference>
<proteinExistence type="predicted"/>
<evidence type="ECO:0000313" key="1">
    <source>
        <dbReference type="EMBL" id="SUQ12938.1"/>
    </source>
</evidence>
<keyword evidence="2" id="KW-1185">Reference proteome</keyword>
<organism evidence="1 2">
    <name type="scientific">Faecalicatena contorta</name>
    <dbReference type="NCBI Taxonomy" id="39482"/>
    <lineage>
        <taxon>Bacteria</taxon>
        <taxon>Bacillati</taxon>
        <taxon>Bacillota</taxon>
        <taxon>Clostridia</taxon>
        <taxon>Lachnospirales</taxon>
        <taxon>Lachnospiraceae</taxon>
        <taxon>Faecalicatena</taxon>
    </lineage>
</organism>
<sequence length="64" mass="7377">MKEKIRSPSLCKNTLDDTWYVTKEQADFCLAKSACYYTHIDLDSHIENNAETHSEVLRLLSKAT</sequence>
<accession>A0A316A1G1</accession>
<gene>
    <name evidence="1" type="ORF">SAMN05216529_102154</name>
</gene>